<dbReference type="Proteomes" id="UP000095287">
    <property type="component" value="Unplaced"/>
</dbReference>
<dbReference type="WBParaSite" id="L893_g14122.t1">
    <property type="protein sequence ID" value="L893_g14122.t1"/>
    <property type="gene ID" value="L893_g14122"/>
</dbReference>
<evidence type="ECO:0000256" key="3">
    <source>
        <dbReference type="ARBA" id="ARBA00022833"/>
    </source>
</evidence>
<dbReference type="InterPro" id="IPR002014">
    <property type="entry name" value="VHS_dom"/>
</dbReference>
<name>A0A1I7YAF0_9BILA</name>
<dbReference type="InterPro" id="IPR000306">
    <property type="entry name" value="Znf_FYVE"/>
</dbReference>
<dbReference type="InterPro" id="IPR017455">
    <property type="entry name" value="Znf_FYVE-rel"/>
</dbReference>
<dbReference type="GO" id="GO:0005769">
    <property type="term" value="C:early endosome"/>
    <property type="evidence" value="ECO:0007669"/>
    <property type="project" value="TreeGrafter"/>
</dbReference>
<evidence type="ECO:0000313" key="7">
    <source>
        <dbReference type="Proteomes" id="UP000095287"/>
    </source>
</evidence>
<dbReference type="Gene3D" id="1.25.40.90">
    <property type="match status" value="1"/>
</dbReference>
<dbReference type="GO" id="GO:0031623">
    <property type="term" value="P:receptor internalization"/>
    <property type="evidence" value="ECO:0007669"/>
    <property type="project" value="TreeGrafter"/>
</dbReference>
<dbReference type="GO" id="GO:0043130">
    <property type="term" value="F:ubiquitin binding"/>
    <property type="evidence" value="ECO:0007669"/>
    <property type="project" value="InterPro"/>
</dbReference>
<proteinExistence type="predicted"/>
<keyword evidence="7" id="KW-1185">Reference proteome</keyword>
<dbReference type="GO" id="GO:0008270">
    <property type="term" value="F:zinc ion binding"/>
    <property type="evidence" value="ECO:0007669"/>
    <property type="project" value="UniProtKB-KW"/>
</dbReference>
<feature type="domain" description="VHS" evidence="6">
    <location>
        <begin position="12"/>
        <end position="140"/>
    </location>
</feature>
<dbReference type="InterPro" id="IPR011011">
    <property type="entry name" value="Znf_FYVE_PHD"/>
</dbReference>
<sequence length="242" mass="27039">MSKRFEKTLDLATDNTLIEPNWDGILSCVDAIRGGEVTSKVALVAIQKRIHSDNPHTGHHALLTLEACVKNCGAPFHKEVATKAFMEDMRNLASEGTSSKIRDKVLELIQCWASAFKSKSEYKIVVDTHNLMKLSGVNFPAMKEADAMFLSESAPEWADGDVCFRCRAQFGILTRKHHCRACGQVFCDRCSGKQMILPNFGIEKMVRVCDTCYNKRTSPNTQRKNDGAQNKVIEKVAERQGL</sequence>
<evidence type="ECO:0000259" key="5">
    <source>
        <dbReference type="PROSITE" id="PS50178"/>
    </source>
</evidence>
<protein>
    <submittedName>
        <fullName evidence="8">Hepatocyte growth factor-regulated tyrosine kinase substrate</fullName>
    </submittedName>
</protein>
<dbReference type="GO" id="GO:0035091">
    <property type="term" value="F:phosphatidylinositol binding"/>
    <property type="evidence" value="ECO:0007669"/>
    <property type="project" value="InterPro"/>
</dbReference>
<dbReference type="SMART" id="SM00064">
    <property type="entry name" value="FYVE"/>
    <property type="match status" value="1"/>
</dbReference>
<dbReference type="SUPFAM" id="SSF57903">
    <property type="entry name" value="FYVE/PHD zinc finger"/>
    <property type="match status" value="1"/>
</dbReference>
<evidence type="ECO:0000259" key="6">
    <source>
        <dbReference type="PROSITE" id="PS50179"/>
    </source>
</evidence>
<dbReference type="PANTHER" id="PTHR46275">
    <property type="entry name" value="HEPATOCYTE GROWTH FACTOR-REGULATED TYROSINE KINASE SUBSTRATE"/>
    <property type="match status" value="1"/>
</dbReference>
<dbReference type="PROSITE" id="PS50179">
    <property type="entry name" value="VHS"/>
    <property type="match status" value="1"/>
</dbReference>
<evidence type="ECO:0000313" key="8">
    <source>
        <dbReference type="WBParaSite" id="L893_g14122.t1"/>
    </source>
</evidence>
<dbReference type="InterPro" id="IPR013083">
    <property type="entry name" value="Znf_RING/FYVE/PHD"/>
</dbReference>
<evidence type="ECO:0000256" key="2">
    <source>
        <dbReference type="ARBA" id="ARBA00022771"/>
    </source>
</evidence>
<dbReference type="PANTHER" id="PTHR46275:SF1">
    <property type="entry name" value="HEPATOCYTE GROWTH FACTOR-REGULATED TYROSINE KINASE SUBSTRATE"/>
    <property type="match status" value="1"/>
</dbReference>
<dbReference type="Gene3D" id="3.30.40.10">
    <property type="entry name" value="Zinc/RING finger domain, C3HC4 (zinc finger)"/>
    <property type="match status" value="1"/>
</dbReference>
<dbReference type="CDD" id="cd03569">
    <property type="entry name" value="VHS_Hrs"/>
    <property type="match status" value="1"/>
</dbReference>
<dbReference type="SUPFAM" id="SSF48464">
    <property type="entry name" value="ENTH/VHS domain"/>
    <property type="match status" value="1"/>
</dbReference>
<evidence type="ECO:0000256" key="4">
    <source>
        <dbReference type="PROSITE-ProRule" id="PRU00091"/>
    </source>
</evidence>
<accession>A0A1I7YAF0</accession>
<keyword evidence="1" id="KW-0479">Metal-binding</keyword>
<dbReference type="SMART" id="SM00288">
    <property type="entry name" value="VHS"/>
    <property type="match status" value="1"/>
</dbReference>
<reference evidence="8" key="1">
    <citation type="submission" date="2016-11" db="UniProtKB">
        <authorList>
            <consortium name="WormBaseParasite"/>
        </authorList>
    </citation>
    <scope>IDENTIFICATION</scope>
</reference>
<organism evidence="7 8">
    <name type="scientific">Steinernema glaseri</name>
    <dbReference type="NCBI Taxonomy" id="37863"/>
    <lineage>
        <taxon>Eukaryota</taxon>
        <taxon>Metazoa</taxon>
        <taxon>Ecdysozoa</taxon>
        <taxon>Nematoda</taxon>
        <taxon>Chromadorea</taxon>
        <taxon>Rhabditida</taxon>
        <taxon>Tylenchina</taxon>
        <taxon>Panagrolaimomorpha</taxon>
        <taxon>Strongyloidoidea</taxon>
        <taxon>Steinernematidae</taxon>
        <taxon>Steinernema</taxon>
    </lineage>
</organism>
<dbReference type="InterPro" id="IPR008942">
    <property type="entry name" value="ENTH_VHS"/>
</dbReference>
<feature type="domain" description="FYVE-type" evidence="5">
    <location>
        <begin position="157"/>
        <end position="217"/>
    </location>
</feature>
<dbReference type="Pfam" id="PF00790">
    <property type="entry name" value="VHS"/>
    <property type="match status" value="1"/>
</dbReference>
<dbReference type="PROSITE" id="PS50178">
    <property type="entry name" value="ZF_FYVE"/>
    <property type="match status" value="1"/>
</dbReference>
<evidence type="ECO:0000256" key="1">
    <source>
        <dbReference type="ARBA" id="ARBA00022723"/>
    </source>
</evidence>
<dbReference type="InterPro" id="IPR017073">
    <property type="entry name" value="HGS/VPS27"/>
</dbReference>
<keyword evidence="2 4" id="KW-0863">Zinc-finger</keyword>
<dbReference type="Pfam" id="PF01363">
    <property type="entry name" value="FYVE"/>
    <property type="match status" value="1"/>
</dbReference>
<dbReference type="AlphaFoldDB" id="A0A1I7YAF0"/>
<keyword evidence="3" id="KW-0862">Zinc</keyword>
<dbReference type="GO" id="GO:0032456">
    <property type="term" value="P:endocytic recycling"/>
    <property type="evidence" value="ECO:0007669"/>
    <property type="project" value="TreeGrafter"/>
</dbReference>